<feature type="region of interest" description="Disordered" evidence="1">
    <location>
        <begin position="274"/>
        <end position="293"/>
    </location>
</feature>
<proteinExistence type="predicted"/>
<evidence type="ECO:0000313" key="2">
    <source>
        <dbReference type="EMBL" id="CAB4583235.1"/>
    </source>
</evidence>
<name>A0A6J6F6N7_9ZZZZ</name>
<protein>
    <submittedName>
        <fullName evidence="2">Unannotated protein</fullName>
    </submittedName>
</protein>
<dbReference type="EMBL" id="CAEZTS010000103">
    <property type="protein sequence ID" value="CAB4583235.1"/>
    <property type="molecule type" value="Genomic_DNA"/>
</dbReference>
<reference evidence="2" key="1">
    <citation type="submission" date="2020-05" db="EMBL/GenBank/DDBJ databases">
        <authorList>
            <person name="Chiriac C."/>
            <person name="Salcher M."/>
            <person name="Ghai R."/>
            <person name="Kavagutti S V."/>
        </authorList>
    </citation>
    <scope>NUCLEOTIDE SEQUENCE</scope>
</reference>
<dbReference type="AlphaFoldDB" id="A0A6J6F6N7"/>
<sequence>MIETTPTAITTFVSTNKRRSTVPRLRRIAHTVSPTITMKPGQRNQLSFDACTCGPASQGPTTLYCEVTIRAASDRATYGSSGEVKCSRRIVRFPGTRRIWSTIGADHMTSVATTPPNRGARHAPFTDLVSTISTAKADNRAARTITRYPAWHCTQCEPTATAITHRHARTRSSVSGPGATTSNNNSIITTNGRNAIHTFHGSTMKSLPDERSRRRIDRPAITPAQRPHRRTTNHTAATIDARCTDTTEVIRAPLVRPPSAYTGYMATHRLGPGCDPWNPESSTIRPAAPTNGG</sequence>
<accession>A0A6J6F6N7</accession>
<evidence type="ECO:0000256" key="1">
    <source>
        <dbReference type="SAM" id="MobiDB-lite"/>
    </source>
</evidence>
<feature type="region of interest" description="Disordered" evidence="1">
    <location>
        <begin position="168"/>
        <end position="187"/>
    </location>
</feature>
<gene>
    <name evidence="2" type="ORF">UFOPK1722_01180</name>
</gene>
<organism evidence="2">
    <name type="scientific">freshwater metagenome</name>
    <dbReference type="NCBI Taxonomy" id="449393"/>
    <lineage>
        <taxon>unclassified sequences</taxon>
        <taxon>metagenomes</taxon>
        <taxon>ecological metagenomes</taxon>
    </lineage>
</organism>